<evidence type="ECO:0000313" key="2">
    <source>
        <dbReference type="Proteomes" id="UP000037712"/>
    </source>
</evidence>
<proteinExistence type="predicted"/>
<dbReference type="PATRIC" id="fig|1441923.3.peg.285"/>
<accession>A0A0M8PRS5</accession>
<gene>
    <name evidence="1" type="ORF">Z051_01280</name>
</gene>
<organism evidence="1 2">
    <name type="scientific">Rhodococcus rhodochrous KG-21</name>
    <dbReference type="NCBI Taxonomy" id="1441923"/>
    <lineage>
        <taxon>Bacteria</taxon>
        <taxon>Bacillati</taxon>
        <taxon>Actinomycetota</taxon>
        <taxon>Actinomycetes</taxon>
        <taxon>Mycobacteriales</taxon>
        <taxon>Nocardiaceae</taxon>
        <taxon>Rhodococcus</taxon>
    </lineage>
</organism>
<reference evidence="1 2" key="1">
    <citation type="journal article" date="2015" name="Genome Announc.">
        <title>Draft Genome Sequence of Rhodococcus rhodochrous Strain KG-21, a Soil Isolate from Oil Fields of Krishna-Godavari Basin, India.</title>
        <authorList>
            <person name="Dawar C."/>
            <person name="Aggarwal R.K."/>
        </authorList>
    </citation>
    <scope>NUCLEOTIDE SEQUENCE [LARGE SCALE GENOMIC DNA]</scope>
    <source>
        <strain evidence="1 2">KG-21</strain>
    </source>
</reference>
<comment type="caution">
    <text evidence="1">The sequence shown here is derived from an EMBL/GenBank/DDBJ whole genome shotgun (WGS) entry which is preliminary data.</text>
</comment>
<dbReference type="EMBL" id="AZYO01000001">
    <property type="protein sequence ID" value="KOS58212.1"/>
    <property type="molecule type" value="Genomic_DNA"/>
</dbReference>
<dbReference type="RefSeq" id="WP_054370963.1">
    <property type="nucleotide sequence ID" value="NZ_AZYO01000001.1"/>
</dbReference>
<dbReference type="AlphaFoldDB" id="A0A0M8PRS5"/>
<sequence>MNTPTPVPHEINLLQALRLKGRIEIEALPRTLAADPASVDPLVTAHVEAGHCIHKGNFLRLTADGKQTLVEWTTHERAALDTTRLEALYEDFDPFNSALKVLITRWQMIDDSTPNDHTDAAYDAAIIDELEGLHSEFTKWLASLTDIVPRLAHYPTRFDSAMNELRDGNYTYVARPIIDSYHTVWFELHEELIGLLGRDRATEAAAGRAV</sequence>
<reference evidence="2" key="2">
    <citation type="submission" date="2015-01" db="EMBL/GenBank/DDBJ databases">
        <title>Draft genome sequence of potential hydrocarbon metabolising strain of Rhodococcus rhodochrous.</title>
        <authorList>
            <person name="Aggarwal R.K."/>
            <person name="Dawar C."/>
        </authorList>
    </citation>
    <scope>NUCLEOTIDE SEQUENCE [LARGE SCALE GENOMIC DNA]</scope>
    <source>
        <strain evidence="2">KG-21</strain>
    </source>
</reference>
<dbReference type="Proteomes" id="UP000037712">
    <property type="component" value="Unassembled WGS sequence"/>
</dbReference>
<protein>
    <submittedName>
        <fullName evidence="1">Uncharacterized protein</fullName>
    </submittedName>
</protein>
<evidence type="ECO:0000313" key="1">
    <source>
        <dbReference type="EMBL" id="KOS58212.1"/>
    </source>
</evidence>
<name>A0A0M8PRS5_RHORH</name>